<dbReference type="STRING" id="1335309.GA0116948_10385"/>
<evidence type="ECO:0000256" key="4">
    <source>
        <dbReference type="ARBA" id="ARBA00023136"/>
    </source>
</evidence>
<dbReference type="InterPro" id="IPR051598">
    <property type="entry name" value="TSUP/Inactive_protease-like"/>
</dbReference>
<dbReference type="PANTHER" id="PTHR43701">
    <property type="entry name" value="MEMBRANE TRANSPORTER PROTEIN MJ0441-RELATED"/>
    <property type="match status" value="1"/>
</dbReference>
<gene>
    <name evidence="6" type="ORF">GA0116948_10385</name>
</gene>
<feature type="transmembrane region" description="Helical" evidence="5">
    <location>
        <begin position="6"/>
        <end position="26"/>
    </location>
</feature>
<protein>
    <recommendedName>
        <fullName evidence="5">Probable membrane transporter protein</fullName>
    </recommendedName>
</protein>
<feature type="transmembrane region" description="Helical" evidence="5">
    <location>
        <begin position="38"/>
        <end position="58"/>
    </location>
</feature>
<organism evidence="6 7">
    <name type="scientific">Chitinophaga costaii</name>
    <dbReference type="NCBI Taxonomy" id="1335309"/>
    <lineage>
        <taxon>Bacteria</taxon>
        <taxon>Pseudomonadati</taxon>
        <taxon>Bacteroidota</taxon>
        <taxon>Chitinophagia</taxon>
        <taxon>Chitinophagales</taxon>
        <taxon>Chitinophagaceae</taxon>
        <taxon>Chitinophaga</taxon>
    </lineage>
</organism>
<feature type="transmembrane region" description="Helical" evidence="5">
    <location>
        <begin position="186"/>
        <end position="206"/>
    </location>
</feature>
<keyword evidence="2 5" id="KW-0812">Transmembrane</keyword>
<keyword evidence="4 5" id="KW-0472">Membrane</keyword>
<dbReference type="GO" id="GO:0005886">
    <property type="term" value="C:plasma membrane"/>
    <property type="evidence" value="ECO:0007669"/>
    <property type="project" value="UniProtKB-SubCell"/>
</dbReference>
<evidence type="ECO:0000256" key="3">
    <source>
        <dbReference type="ARBA" id="ARBA00022989"/>
    </source>
</evidence>
<feature type="transmembrane region" description="Helical" evidence="5">
    <location>
        <begin position="244"/>
        <end position="262"/>
    </location>
</feature>
<dbReference type="EMBL" id="FMAR01000003">
    <property type="protein sequence ID" value="SCC05980.1"/>
    <property type="molecule type" value="Genomic_DNA"/>
</dbReference>
<feature type="transmembrane region" description="Helical" evidence="5">
    <location>
        <begin position="78"/>
        <end position="97"/>
    </location>
</feature>
<dbReference type="RefSeq" id="WP_240619137.1">
    <property type="nucleotide sequence ID" value="NZ_FMAR01000003.1"/>
</dbReference>
<name>A0A1C4BGL9_9BACT</name>
<evidence type="ECO:0000256" key="1">
    <source>
        <dbReference type="ARBA" id="ARBA00004141"/>
    </source>
</evidence>
<sequence>MELLQQNNYLVVILIGVVVGYLSGLLGKGGSAVSTPALQIFAGINPFYALASPLPAAITSTLSASAVYRKEHLFDKRVILLCALFGIPATIIGAWGSHYLKGKTLMVLTALFIIGLGVSLAITFLKKNKNCTTSNTAGKQATAANGYIIAAAFVIGLLSGLLANAGGILFSTFFIKKLHMPIKRALACSVLLSAFLSIPGTLTHWFLGHIDWGIALLLAVTALPFSWLGARTAIRMQTSLLEKLFAFSLIGFGMYDMVYTLMK</sequence>
<evidence type="ECO:0000256" key="5">
    <source>
        <dbReference type="RuleBase" id="RU363041"/>
    </source>
</evidence>
<reference evidence="6 7" key="1">
    <citation type="submission" date="2016-08" db="EMBL/GenBank/DDBJ databases">
        <authorList>
            <person name="Seilhamer J.J."/>
        </authorList>
    </citation>
    <scope>NUCLEOTIDE SEQUENCE [LARGE SCALE GENOMIC DNA]</scope>
    <source>
        <strain evidence="6 7">A37T2</strain>
    </source>
</reference>
<evidence type="ECO:0000256" key="2">
    <source>
        <dbReference type="ARBA" id="ARBA00022692"/>
    </source>
</evidence>
<evidence type="ECO:0000313" key="7">
    <source>
        <dbReference type="Proteomes" id="UP000242818"/>
    </source>
</evidence>
<dbReference type="Proteomes" id="UP000242818">
    <property type="component" value="Unassembled WGS sequence"/>
</dbReference>
<comment type="similarity">
    <text evidence="5">Belongs to the 4-toluene sulfonate uptake permease (TSUP) (TC 2.A.102) family.</text>
</comment>
<keyword evidence="7" id="KW-1185">Reference proteome</keyword>
<proteinExistence type="inferred from homology"/>
<dbReference type="Pfam" id="PF01925">
    <property type="entry name" value="TauE"/>
    <property type="match status" value="1"/>
</dbReference>
<dbReference type="AlphaFoldDB" id="A0A1C4BGL9"/>
<accession>A0A1C4BGL9</accession>
<evidence type="ECO:0000313" key="6">
    <source>
        <dbReference type="EMBL" id="SCC05980.1"/>
    </source>
</evidence>
<keyword evidence="5" id="KW-1003">Cell membrane</keyword>
<comment type="subcellular location">
    <subcellularLocation>
        <location evidence="5">Cell membrane</location>
        <topology evidence="5">Multi-pass membrane protein</topology>
    </subcellularLocation>
    <subcellularLocation>
        <location evidence="1">Membrane</location>
        <topology evidence="1">Multi-pass membrane protein</topology>
    </subcellularLocation>
</comment>
<feature type="transmembrane region" description="Helical" evidence="5">
    <location>
        <begin position="145"/>
        <end position="174"/>
    </location>
</feature>
<feature type="transmembrane region" description="Helical" evidence="5">
    <location>
        <begin position="104"/>
        <end position="125"/>
    </location>
</feature>
<keyword evidence="3 5" id="KW-1133">Transmembrane helix</keyword>
<dbReference type="PANTHER" id="PTHR43701:SF2">
    <property type="entry name" value="MEMBRANE TRANSPORTER PROTEIN YJNA-RELATED"/>
    <property type="match status" value="1"/>
</dbReference>
<feature type="transmembrane region" description="Helical" evidence="5">
    <location>
        <begin position="212"/>
        <end position="232"/>
    </location>
</feature>
<dbReference type="InterPro" id="IPR002781">
    <property type="entry name" value="TM_pro_TauE-like"/>
</dbReference>